<proteinExistence type="inferred from homology"/>
<dbReference type="GO" id="GO:0005886">
    <property type="term" value="C:plasma membrane"/>
    <property type="evidence" value="ECO:0007669"/>
    <property type="project" value="UniProtKB-ARBA"/>
</dbReference>
<evidence type="ECO:0000256" key="7">
    <source>
        <dbReference type="ARBA" id="ARBA00022840"/>
    </source>
</evidence>
<name>A0A2N9H4C9_FAGSY</name>
<evidence type="ECO:0000256" key="4">
    <source>
        <dbReference type="ARBA" id="ARBA00022692"/>
    </source>
</evidence>
<reference evidence="13" key="1">
    <citation type="submission" date="2018-02" db="EMBL/GenBank/DDBJ databases">
        <authorList>
            <person name="Cohen D.B."/>
            <person name="Kent A.D."/>
        </authorList>
    </citation>
    <scope>NUCLEOTIDE SEQUENCE</scope>
</reference>
<feature type="transmembrane region" description="Helical" evidence="11">
    <location>
        <begin position="1036"/>
        <end position="1058"/>
    </location>
</feature>
<evidence type="ECO:0000256" key="2">
    <source>
        <dbReference type="ARBA" id="ARBA00006012"/>
    </source>
</evidence>
<feature type="compositionally biased region" description="Basic and acidic residues" evidence="10">
    <location>
        <begin position="562"/>
        <end position="576"/>
    </location>
</feature>
<dbReference type="CDD" id="cd03232">
    <property type="entry name" value="ABCG_PDR_domain2"/>
    <property type="match status" value="1"/>
</dbReference>
<evidence type="ECO:0000259" key="12">
    <source>
        <dbReference type="PROSITE" id="PS50893"/>
    </source>
</evidence>
<feature type="transmembrane region" description="Helical" evidence="11">
    <location>
        <begin position="1064"/>
        <end position="1087"/>
    </location>
</feature>
<feature type="region of interest" description="Disordered" evidence="10">
    <location>
        <begin position="562"/>
        <end position="588"/>
    </location>
</feature>
<dbReference type="Pfam" id="PF01061">
    <property type="entry name" value="ABC2_membrane"/>
    <property type="match status" value="1"/>
</dbReference>
<feature type="domain" description="ABC transporter" evidence="12">
    <location>
        <begin position="601"/>
        <end position="856"/>
    </location>
</feature>
<feature type="transmembrane region" description="Helical" evidence="11">
    <location>
        <begin position="1094"/>
        <end position="1112"/>
    </location>
</feature>
<comment type="similarity">
    <text evidence="2">Belongs to the ABC transporter superfamily. ABCG family. PDR (TC 3.A.1.205) subfamily.</text>
</comment>
<feature type="transmembrane region" description="Helical" evidence="11">
    <location>
        <begin position="423"/>
        <end position="446"/>
    </location>
</feature>
<dbReference type="PROSITE" id="PS50893">
    <property type="entry name" value="ABC_TRANSPORTER_2"/>
    <property type="match status" value="1"/>
</dbReference>
<dbReference type="GO" id="GO:0005524">
    <property type="term" value="F:ATP binding"/>
    <property type="evidence" value="ECO:0007669"/>
    <property type="project" value="UniProtKB-KW"/>
</dbReference>
<dbReference type="InterPro" id="IPR034003">
    <property type="entry name" value="ABCG_PDR_2"/>
</dbReference>
<dbReference type="Gene3D" id="3.40.50.300">
    <property type="entry name" value="P-loop containing nucleotide triphosphate hydrolases"/>
    <property type="match status" value="2"/>
</dbReference>
<organism evidence="13">
    <name type="scientific">Fagus sylvatica</name>
    <name type="common">Beechnut</name>
    <dbReference type="NCBI Taxonomy" id="28930"/>
    <lineage>
        <taxon>Eukaryota</taxon>
        <taxon>Viridiplantae</taxon>
        <taxon>Streptophyta</taxon>
        <taxon>Embryophyta</taxon>
        <taxon>Tracheophyta</taxon>
        <taxon>Spermatophyta</taxon>
        <taxon>Magnoliopsida</taxon>
        <taxon>eudicotyledons</taxon>
        <taxon>Gunneridae</taxon>
        <taxon>Pentapetalae</taxon>
        <taxon>rosids</taxon>
        <taxon>fabids</taxon>
        <taxon>Fagales</taxon>
        <taxon>Fagaceae</taxon>
        <taxon>Fagus</taxon>
    </lineage>
</organism>
<dbReference type="InterPro" id="IPR027417">
    <property type="entry name" value="P-loop_NTPase"/>
</dbReference>
<dbReference type="AlphaFoldDB" id="A0A2N9H4C9"/>
<feature type="transmembrane region" description="Helical" evidence="11">
    <location>
        <begin position="1000"/>
        <end position="1024"/>
    </location>
</feature>
<dbReference type="SUPFAM" id="SSF52540">
    <property type="entry name" value="P-loop containing nucleoside triphosphate hydrolases"/>
    <property type="match status" value="2"/>
</dbReference>
<evidence type="ECO:0000256" key="3">
    <source>
        <dbReference type="ARBA" id="ARBA00022448"/>
    </source>
</evidence>
<comment type="subcellular location">
    <subcellularLocation>
        <location evidence="1">Membrane</location>
        <topology evidence="1">Multi-pass membrane protein</topology>
    </subcellularLocation>
</comment>
<keyword evidence="4 11" id="KW-0812">Transmembrane</keyword>
<dbReference type="InterPro" id="IPR043926">
    <property type="entry name" value="ABCG_dom"/>
</dbReference>
<dbReference type="InterPro" id="IPR003593">
    <property type="entry name" value="AAA+_ATPase"/>
</dbReference>
<dbReference type="GO" id="GO:0140359">
    <property type="term" value="F:ABC-type transporter activity"/>
    <property type="evidence" value="ECO:0007669"/>
    <property type="project" value="InterPro"/>
</dbReference>
<dbReference type="InterPro" id="IPR013581">
    <property type="entry name" value="PDR_assoc"/>
</dbReference>
<protein>
    <recommendedName>
        <fullName evidence="12">ABC transporter domain-containing protein</fullName>
    </recommendedName>
</protein>
<dbReference type="InterPro" id="IPR003439">
    <property type="entry name" value="ABC_transporter-like_ATP-bd"/>
</dbReference>
<evidence type="ECO:0000256" key="11">
    <source>
        <dbReference type="SAM" id="Phobius"/>
    </source>
</evidence>
<dbReference type="PANTHER" id="PTHR19241">
    <property type="entry name" value="ATP-BINDING CASSETTE TRANSPORTER"/>
    <property type="match status" value="1"/>
</dbReference>
<evidence type="ECO:0000256" key="9">
    <source>
        <dbReference type="ARBA" id="ARBA00023136"/>
    </source>
</evidence>
<dbReference type="InterPro" id="IPR013525">
    <property type="entry name" value="ABC2_TM"/>
</dbReference>
<evidence type="ECO:0000256" key="10">
    <source>
        <dbReference type="SAM" id="MobiDB-lite"/>
    </source>
</evidence>
<keyword evidence="6" id="KW-0547">Nucleotide-binding</keyword>
<sequence length="1177" mass="132627">MAQMVGASEIELAENARTLRSLLIETRIIELANKRRLHSLLQHHNFSFHSSSTFSSDKDDVADHEYALQWAPIERLPAFERLRTSLFDKGDEKGKRVIDVTKLGALERHNFIEKLIKNIEDDNLRTSWPIFSKLILTPSMATMQTVEFAKLLGTKSRQAKISIIDDVSGIIKPGRITLLLGPPGCGKTSLLKALSGNLNQSLKIAGKISYNGYKLEEFVPQKTSAYISQYDQHIPEMTVREILDFSACCQGVVSRADVILEVSKREKEAGIVPDPDIDTYMKRENTGAGREACAAAREMPLWTTSQWPMAARAVDAREMLHNFLRIVGLGVLRGKGDFIQEVISRKDQAQHWCHMEVPYSYVSVDMFSRKFKESRYEKKLDEKLSEPYDKSKAIRMLFPLVRICTFAYVLHSVTDFYNDCILWFFRQFILLFAVHLSSLSMFRFLASVFQTNTSSMTAASMPVWLKWGFWVSPLTYGEIGLSLNEFLAPRWQKMLSTNTTIGQGILESRGLNFDGYLYWISLGTLFGFTILFNIGYILALTFLKSPGSRAIISHEKLSKIQGSEDSHDGAHLDKKSRNSPPQTSIEPKRGRMVLPFTPLTVVFQDVQYYVDTPLEMREHGFTNKKLQILSDITGALRPGVLTALMGVSGAGKTTLLDVLAGRKTSGYIEGQIKIGGYPKVQETFARVSGYCEQTDIHSPQITVEESVLFSAWLRLSPQIDSKTKAEFVNEVLETIELDGIKDALLVGIPGVVTGLSNEQRKRLTIAVELVANPSIIFMDEPTTGLDARAAAIVMRAVKNVVDTGRTIVCTIHQPSIDIFEAFDELILLKSGGHLIYSGPLGQHSSSVIEYFESIPGVQKIRNNYNPATWMLEVTSTSAEAELGVDFALKYRESALYESNFYAAEFYHSLASVLKSIGNGLVLCLSVLMKNNELVRQLSSPPPDSSDLINQQNVFNIAGSMYVSVIFLGINNCSTVLPYVATERTVMYRERFAGMYSSWAYSLAQVIVEVPYIFTETVIFVTIIYPMIGYYGSAYKVFWYFYVTFCSLLYFNYLGMLLVSFTPNFMVAAILSSSFYTMFNLFAGFLIPKPQIPKWWIWLYYLIPTSWSLNGLLTSQYGDINKDIGVFGQTKTVVAFLREYFGFHHDQLAIVAVVLIAFPIFFASLFAYFIGRLNFQRR</sequence>
<keyword evidence="3" id="KW-0813">Transport</keyword>
<dbReference type="SMART" id="SM00382">
    <property type="entry name" value="AAA"/>
    <property type="match status" value="2"/>
</dbReference>
<dbReference type="FunFam" id="3.40.50.300:FF:000157">
    <property type="entry name" value="ABC transporter G family member 34"/>
    <property type="match status" value="1"/>
</dbReference>
<dbReference type="Pfam" id="PF00005">
    <property type="entry name" value="ABC_tran"/>
    <property type="match status" value="2"/>
</dbReference>
<accession>A0A2N9H4C9</accession>
<evidence type="ECO:0000256" key="8">
    <source>
        <dbReference type="ARBA" id="ARBA00022989"/>
    </source>
</evidence>
<evidence type="ECO:0000256" key="1">
    <source>
        <dbReference type="ARBA" id="ARBA00004141"/>
    </source>
</evidence>
<feature type="transmembrane region" description="Helical" evidence="11">
    <location>
        <begin position="1147"/>
        <end position="1169"/>
    </location>
</feature>
<evidence type="ECO:0000256" key="5">
    <source>
        <dbReference type="ARBA" id="ARBA00022737"/>
    </source>
</evidence>
<dbReference type="Pfam" id="PF19055">
    <property type="entry name" value="ABC2_membrane_7"/>
    <property type="match status" value="1"/>
</dbReference>
<dbReference type="GO" id="GO:0016887">
    <property type="term" value="F:ATP hydrolysis activity"/>
    <property type="evidence" value="ECO:0007669"/>
    <property type="project" value="InterPro"/>
</dbReference>
<keyword evidence="5" id="KW-0677">Repeat</keyword>
<feature type="transmembrane region" description="Helical" evidence="11">
    <location>
        <begin position="516"/>
        <end position="543"/>
    </location>
</feature>
<dbReference type="Pfam" id="PF08370">
    <property type="entry name" value="PDR_assoc"/>
    <property type="match status" value="1"/>
</dbReference>
<keyword evidence="8 11" id="KW-1133">Transmembrane helix</keyword>
<evidence type="ECO:0000256" key="6">
    <source>
        <dbReference type="ARBA" id="ARBA00022741"/>
    </source>
</evidence>
<dbReference type="EMBL" id="OIVN01002819">
    <property type="protein sequence ID" value="SPD06688.1"/>
    <property type="molecule type" value="Genomic_DNA"/>
</dbReference>
<keyword evidence="9 11" id="KW-0472">Membrane</keyword>
<evidence type="ECO:0000313" key="13">
    <source>
        <dbReference type="EMBL" id="SPD06688.1"/>
    </source>
</evidence>
<keyword evidence="7" id="KW-0067">ATP-binding</keyword>
<gene>
    <name evidence="13" type="ORF">FSB_LOCUS34570</name>
</gene>